<dbReference type="AlphaFoldDB" id="H2ZEF3"/>
<feature type="region of interest" description="Disordered" evidence="3">
    <location>
        <begin position="69"/>
        <end position="151"/>
    </location>
</feature>
<dbReference type="FunFam" id="1.10.238.230:FF:000001">
    <property type="entry name" value="Serine/threonine-protein phosphatase 2A regulatory subunit B'' subunit beta"/>
    <property type="match status" value="1"/>
</dbReference>
<dbReference type="FunFam" id="1.10.238.220:FF:000001">
    <property type="entry name" value="Serine/threonine-protein phosphatase 2A regulatory subunit B'' subunit alpha"/>
    <property type="match status" value="1"/>
</dbReference>
<dbReference type="SUPFAM" id="SSF47473">
    <property type="entry name" value="EF-hand"/>
    <property type="match status" value="1"/>
</dbReference>
<evidence type="ECO:0000259" key="5">
    <source>
        <dbReference type="Pfam" id="PF21161"/>
    </source>
</evidence>
<dbReference type="Pfam" id="PF17958">
    <property type="entry name" value="EF-hand_13"/>
    <property type="match status" value="1"/>
</dbReference>
<dbReference type="PANTHER" id="PTHR14095:SF0">
    <property type="entry name" value="MIP22305P"/>
    <property type="match status" value="1"/>
</dbReference>
<reference evidence="6" key="3">
    <citation type="submission" date="2025-09" db="UniProtKB">
        <authorList>
            <consortium name="Ensembl"/>
        </authorList>
    </citation>
    <scope>IDENTIFICATION</scope>
</reference>
<keyword evidence="7" id="KW-1185">Reference proteome</keyword>
<feature type="compositionally biased region" description="Basic and acidic residues" evidence="3">
    <location>
        <begin position="69"/>
        <end position="81"/>
    </location>
</feature>
<dbReference type="GO" id="GO:0019888">
    <property type="term" value="F:protein phosphatase regulator activity"/>
    <property type="evidence" value="ECO:0007669"/>
    <property type="project" value="TreeGrafter"/>
</dbReference>
<dbReference type="Proteomes" id="UP000007875">
    <property type="component" value="Unassembled WGS sequence"/>
</dbReference>
<evidence type="ECO:0000256" key="2">
    <source>
        <dbReference type="ARBA" id="ARBA00022837"/>
    </source>
</evidence>
<keyword evidence="1" id="KW-0479">Metal-binding</keyword>
<dbReference type="GO" id="GO:0000159">
    <property type="term" value="C:protein phosphatase type 2A complex"/>
    <property type="evidence" value="ECO:0007669"/>
    <property type="project" value="TreeGrafter"/>
</dbReference>
<dbReference type="Gene3D" id="1.10.238.230">
    <property type="match status" value="1"/>
</dbReference>
<dbReference type="Gene3D" id="1.10.238.220">
    <property type="match status" value="1"/>
</dbReference>
<evidence type="ECO:0000313" key="6">
    <source>
        <dbReference type="Ensembl" id="ENSCSAVP00000015969.1"/>
    </source>
</evidence>
<protein>
    <submittedName>
        <fullName evidence="6">Uncharacterized protein</fullName>
    </submittedName>
</protein>
<keyword evidence="2" id="KW-0106">Calcium</keyword>
<sequence>MTDVENKKRGYRYSKSRERVSRAGLLKPDINIKAEQFFVRWFNLQKTQRTLKEELKQFRKPKEVKKIEDKKLESTKPDKDATLVPTPVPTNVKPLLSPRRRSTNKNRTSIDTKQVASSTESSPVCRSNKKDEGTSSRIPRFHFPHGQPRPTDELTKAIEGINRAFNKLKNEKLTRQELALIAKELGLGSYWKSALYKAACQPNASLVSKSDVIAMWERIAAKHHDNPSRFVAMLAKPDRSSLDFDDFLCVLQDVVECHPGLVFLRDAPEFHTRYMNTVIARIFYTVNRSWSGCITVPELRRCNFLQTLGMLEDEDDINMICDFFSYEHFLRHIL</sequence>
<evidence type="ECO:0000256" key="1">
    <source>
        <dbReference type="ARBA" id="ARBA00022723"/>
    </source>
</evidence>
<dbReference type="GO" id="GO:0046872">
    <property type="term" value="F:metal ion binding"/>
    <property type="evidence" value="ECO:0007669"/>
    <property type="project" value="UniProtKB-KW"/>
</dbReference>
<evidence type="ECO:0000256" key="3">
    <source>
        <dbReference type="SAM" id="MobiDB-lite"/>
    </source>
</evidence>
<dbReference type="InterPro" id="IPR048855">
    <property type="entry name" value="P2R3A_B_D_EF-hand"/>
</dbReference>
<dbReference type="InterPro" id="IPR041534">
    <property type="entry name" value="EF-hand_13"/>
</dbReference>
<dbReference type="PANTHER" id="PTHR14095">
    <property type="entry name" value="PHOSPHATASE 2A REGULATORY SUBUNIT-RELATED"/>
    <property type="match status" value="1"/>
</dbReference>
<feature type="domain" description="Serine/threonine-protein phosphatase 2A regulatory subunit B'' subunit alpha/beta/delta EF-hand" evidence="5">
    <location>
        <begin position="161"/>
        <end position="219"/>
    </location>
</feature>
<feature type="domain" description="PP2A regulatory subunit B'' EF-hand" evidence="4">
    <location>
        <begin position="225"/>
        <end position="314"/>
    </location>
</feature>
<evidence type="ECO:0000313" key="7">
    <source>
        <dbReference type="Proteomes" id="UP000007875"/>
    </source>
</evidence>
<proteinExistence type="predicted"/>
<evidence type="ECO:0000259" key="4">
    <source>
        <dbReference type="Pfam" id="PF17958"/>
    </source>
</evidence>
<name>H2ZEF3_CIOSA</name>
<organism evidence="6 7">
    <name type="scientific">Ciona savignyi</name>
    <name type="common">Pacific transparent sea squirt</name>
    <dbReference type="NCBI Taxonomy" id="51511"/>
    <lineage>
        <taxon>Eukaryota</taxon>
        <taxon>Metazoa</taxon>
        <taxon>Chordata</taxon>
        <taxon>Tunicata</taxon>
        <taxon>Ascidiacea</taxon>
        <taxon>Phlebobranchia</taxon>
        <taxon>Cionidae</taxon>
        <taxon>Ciona</taxon>
    </lineage>
</organism>
<dbReference type="Pfam" id="PF21161">
    <property type="entry name" value="P2R3B_EF-hand"/>
    <property type="match status" value="1"/>
</dbReference>
<dbReference type="InterPro" id="IPR011992">
    <property type="entry name" value="EF-hand-dom_pair"/>
</dbReference>
<reference evidence="7" key="1">
    <citation type="submission" date="2003-08" db="EMBL/GenBank/DDBJ databases">
        <authorList>
            <person name="Birren B."/>
            <person name="Nusbaum C."/>
            <person name="Abebe A."/>
            <person name="Abouelleil A."/>
            <person name="Adekoya E."/>
            <person name="Ait-zahra M."/>
            <person name="Allen N."/>
            <person name="Allen T."/>
            <person name="An P."/>
            <person name="Anderson M."/>
            <person name="Anderson S."/>
            <person name="Arachchi H."/>
            <person name="Armbruster J."/>
            <person name="Bachantsang P."/>
            <person name="Baldwin J."/>
            <person name="Barry A."/>
            <person name="Bayul T."/>
            <person name="Blitshsteyn B."/>
            <person name="Bloom T."/>
            <person name="Blye J."/>
            <person name="Boguslavskiy L."/>
            <person name="Borowsky M."/>
            <person name="Boukhgalter B."/>
            <person name="Brunache A."/>
            <person name="Butler J."/>
            <person name="Calixte N."/>
            <person name="Calvo S."/>
            <person name="Camarata J."/>
            <person name="Campo K."/>
            <person name="Chang J."/>
            <person name="Cheshatsang Y."/>
            <person name="Citroen M."/>
            <person name="Collymore A."/>
            <person name="Considine T."/>
            <person name="Cook A."/>
            <person name="Cooke P."/>
            <person name="Corum B."/>
            <person name="Cuomo C."/>
            <person name="David R."/>
            <person name="Dawoe T."/>
            <person name="Degray S."/>
            <person name="Dodge S."/>
            <person name="Dooley K."/>
            <person name="Dorje P."/>
            <person name="Dorjee K."/>
            <person name="Dorris L."/>
            <person name="Duffey N."/>
            <person name="Dupes A."/>
            <person name="Elkins T."/>
            <person name="Engels R."/>
            <person name="Erickson J."/>
            <person name="Farina A."/>
            <person name="Faro S."/>
            <person name="Ferreira P."/>
            <person name="Fischer H."/>
            <person name="Fitzgerald M."/>
            <person name="Foley K."/>
            <person name="Gage D."/>
            <person name="Galagan J."/>
            <person name="Gearin G."/>
            <person name="Gnerre S."/>
            <person name="Gnirke A."/>
            <person name="Goyette A."/>
            <person name="Graham J."/>
            <person name="Grandbois E."/>
            <person name="Gyaltsen K."/>
            <person name="Hafez N."/>
            <person name="Hagopian D."/>
            <person name="Hagos B."/>
            <person name="Hall J."/>
            <person name="Hatcher B."/>
            <person name="Heller A."/>
            <person name="Higgins H."/>
            <person name="Honan T."/>
            <person name="Horn A."/>
            <person name="Houde N."/>
            <person name="Hughes L."/>
            <person name="Hulme W."/>
            <person name="Husby E."/>
            <person name="Iliev I."/>
            <person name="Jaffe D."/>
            <person name="Jones C."/>
            <person name="Kamal M."/>
            <person name="Kamat A."/>
            <person name="Kamvysselis M."/>
            <person name="Karlsson E."/>
            <person name="Kells C."/>
            <person name="Kieu A."/>
            <person name="Kisner P."/>
            <person name="Kodira C."/>
            <person name="Kulbokas E."/>
            <person name="Labutti K."/>
            <person name="Lama D."/>
            <person name="Landers T."/>
            <person name="Leger J."/>
            <person name="Levine S."/>
            <person name="Lewis D."/>
            <person name="Lewis T."/>
            <person name="Lindblad-toh K."/>
            <person name="Liu X."/>
            <person name="Lokyitsang T."/>
            <person name="Lokyitsang Y."/>
            <person name="Lucien O."/>
            <person name="Lui A."/>
            <person name="Ma L.J."/>
            <person name="Mabbitt R."/>
            <person name="Macdonald J."/>
            <person name="Maclean C."/>
            <person name="Major J."/>
            <person name="Manning J."/>
            <person name="Marabella R."/>
            <person name="Maru K."/>
            <person name="Matthews C."/>
            <person name="Mauceli E."/>
            <person name="Mccarthy M."/>
            <person name="Mcdonough S."/>
            <person name="Mcghee T."/>
            <person name="Meldrim J."/>
            <person name="Meneus L."/>
            <person name="Mesirov J."/>
            <person name="Mihalev A."/>
            <person name="Mihova T."/>
            <person name="Mikkelsen T."/>
            <person name="Mlenga V."/>
            <person name="Moru K."/>
            <person name="Mozes J."/>
            <person name="Mulrain L."/>
            <person name="Munson G."/>
            <person name="Naylor J."/>
            <person name="Newes C."/>
            <person name="Nguyen C."/>
            <person name="Nguyen N."/>
            <person name="Nguyen T."/>
            <person name="Nicol R."/>
            <person name="Nielsen C."/>
            <person name="Nizzari M."/>
            <person name="Norbu C."/>
            <person name="Norbu N."/>
            <person name="O'donnell P."/>
            <person name="Okoawo O."/>
            <person name="O'leary S."/>
            <person name="Omotosho B."/>
            <person name="O'neill K."/>
            <person name="Osman S."/>
            <person name="Parker S."/>
            <person name="Perrin D."/>
            <person name="Phunkhang P."/>
            <person name="Piqani B."/>
            <person name="Purcell S."/>
            <person name="Rachupka T."/>
            <person name="Ramasamy U."/>
            <person name="Rameau R."/>
            <person name="Ray V."/>
            <person name="Raymond C."/>
            <person name="Retta R."/>
            <person name="Richardson S."/>
            <person name="Rise C."/>
            <person name="Rodriguez J."/>
            <person name="Rogers J."/>
            <person name="Rogov P."/>
            <person name="Rutman M."/>
            <person name="Schupbach R."/>
            <person name="Seaman C."/>
            <person name="Settipalli S."/>
            <person name="Sharpe T."/>
            <person name="Sheridan J."/>
            <person name="Sherpa N."/>
            <person name="Shi J."/>
            <person name="Smirnov S."/>
            <person name="Smith C."/>
            <person name="Sougnez C."/>
            <person name="Spencer B."/>
            <person name="Stalker J."/>
            <person name="Stange-thomann N."/>
            <person name="Stavropoulos S."/>
            <person name="Stetson K."/>
            <person name="Stone C."/>
            <person name="Stone S."/>
            <person name="Stubbs M."/>
            <person name="Talamas J."/>
            <person name="Tchuinga P."/>
            <person name="Tenzing P."/>
            <person name="Tesfaye S."/>
            <person name="Theodore J."/>
            <person name="Thoulutsang Y."/>
            <person name="Topham K."/>
            <person name="Towey S."/>
            <person name="Tsamla T."/>
            <person name="Tsomo N."/>
            <person name="Vallee D."/>
            <person name="Vassiliev H."/>
            <person name="Venkataraman V."/>
            <person name="Vinson J."/>
            <person name="Vo A."/>
            <person name="Wade C."/>
            <person name="Wang S."/>
            <person name="Wangchuk T."/>
            <person name="Wangdi T."/>
            <person name="Whittaker C."/>
            <person name="Wilkinson J."/>
            <person name="Wu Y."/>
            <person name="Wyman D."/>
            <person name="Yadav S."/>
            <person name="Yang S."/>
            <person name="Yang X."/>
            <person name="Yeager S."/>
            <person name="Yee E."/>
            <person name="Young G."/>
            <person name="Zainoun J."/>
            <person name="Zembeck L."/>
            <person name="Zimmer A."/>
            <person name="Zody M."/>
            <person name="Lander E."/>
        </authorList>
    </citation>
    <scope>NUCLEOTIDE SEQUENCE [LARGE SCALE GENOMIC DNA]</scope>
</reference>
<dbReference type="GeneTree" id="ENSGT00940000154659"/>
<dbReference type="HOGENOM" id="CLU_071845_0_0_1"/>
<feature type="compositionally biased region" description="Polar residues" evidence="3">
    <location>
        <begin position="105"/>
        <end position="125"/>
    </location>
</feature>
<dbReference type="Ensembl" id="ENSCSAVT00000016149.1">
    <property type="protein sequence ID" value="ENSCSAVP00000015969.1"/>
    <property type="gene ID" value="ENSCSAVG00000009399.1"/>
</dbReference>
<reference evidence="6" key="2">
    <citation type="submission" date="2025-08" db="UniProtKB">
        <authorList>
            <consortium name="Ensembl"/>
        </authorList>
    </citation>
    <scope>IDENTIFICATION</scope>
</reference>
<accession>H2ZEF3</accession>